<feature type="transmembrane region" description="Helical" evidence="5">
    <location>
        <begin position="415"/>
        <end position="436"/>
    </location>
</feature>
<organism evidence="7 8">
    <name type="scientific">Caenorhabditis bovis</name>
    <dbReference type="NCBI Taxonomy" id="2654633"/>
    <lineage>
        <taxon>Eukaryota</taxon>
        <taxon>Metazoa</taxon>
        <taxon>Ecdysozoa</taxon>
        <taxon>Nematoda</taxon>
        <taxon>Chromadorea</taxon>
        <taxon>Rhabditida</taxon>
        <taxon>Rhabditina</taxon>
        <taxon>Rhabditomorpha</taxon>
        <taxon>Rhabditoidea</taxon>
        <taxon>Rhabditidae</taxon>
        <taxon>Peloderinae</taxon>
        <taxon>Caenorhabditis</taxon>
    </lineage>
</organism>
<feature type="transmembrane region" description="Helical" evidence="5">
    <location>
        <begin position="325"/>
        <end position="347"/>
    </location>
</feature>
<feature type="transmembrane region" description="Helical" evidence="5">
    <location>
        <begin position="114"/>
        <end position="134"/>
    </location>
</feature>
<evidence type="ECO:0000313" key="8">
    <source>
        <dbReference type="Proteomes" id="UP000494206"/>
    </source>
</evidence>
<dbReference type="InterPro" id="IPR005829">
    <property type="entry name" value="Sugar_transporter_CS"/>
</dbReference>
<dbReference type="InterPro" id="IPR036259">
    <property type="entry name" value="MFS_trans_sf"/>
</dbReference>
<dbReference type="InterPro" id="IPR020846">
    <property type="entry name" value="MFS_dom"/>
</dbReference>
<dbReference type="GO" id="GO:0022857">
    <property type="term" value="F:transmembrane transporter activity"/>
    <property type="evidence" value="ECO:0007669"/>
    <property type="project" value="InterPro"/>
</dbReference>
<protein>
    <recommendedName>
        <fullName evidence="6">Major facilitator superfamily (MFS) profile domain-containing protein</fullName>
    </recommendedName>
</protein>
<feature type="transmembrane region" description="Helical" evidence="5">
    <location>
        <begin position="146"/>
        <end position="164"/>
    </location>
</feature>
<comment type="caution">
    <text evidence="7">The sequence shown here is derived from an EMBL/GenBank/DDBJ whole genome shotgun (WGS) entry which is preliminary data.</text>
</comment>
<accession>A0A8S1F6F0</accession>
<evidence type="ECO:0000313" key="7">
    <source>
        <dbReference type="EMBL" id="CAB3409431.1"/>
    </source>
</evidence>
<sequence length="460" mass="52201">MITILSANPNVIGCGDEPVDGCHGLKSLQNRTSCAPRLDYQFASVQVEFNYICDEAKMVKNTITVQTFGVLVGAAIFGQFSDNFGRRTALLIAAFGNGILNIVVAYSPDLTYFMIWRTLSGIFAGGLTVVQMVYMVENIPRKHRMWIQNSITWSPNLIIFPYIAYLCHDWRTLSVVIGGASLLSFVTILFLQESPRWLVQKGKLDEARRVLVKIRKTDRLYTQDFEKEIDEILTIESQKFSKSSKKSKKYNFVHLFCTWKMMAQSFTFIFGIICTTFIVYALMYNMEKLSGSLYWNSAIIGASRWIINIAVSIIDYRCEWFGRKLVNQICMSLTAISLAFIALFTYVGHGETIQSIGTIVTLAMCSQLFIAKYLMVNELYPTAVRNIAVSAVSTFSRVGSMFSPQLFYLSDITEWLPYAVLFILQTLDLISFCIVIPETKGVHLENHLPPKHKRIFGKHT</sequence>
<feature type="transmembrane region" description="Helical" evidence="5">
    <location>
        <begin position="89"/>
        <end position="108"/>
    </location>
</feature>
<comment type="subcellular location">
    <subcellularLocation>
        <location evidence="1">Membrane</location>
        <topology evidence="1">Multi-pass membrane protein</topology>
    </subcellularLocation>
</comment>
<feature type="transmembrane region" description="Helical" evidence="5">
    <location>
        <begin position="170"/>
        <end position="191"/>
    </location>
</feature>
<dbReference type="EMBL" id="CADEPM010000008">
    <property type="protein sequence ID" value="CAB3409431.1"/>
    <property type="molecule type" value="Genomic_DNA"/>
</dbReference>
<dbReference type="AlphaFoldDB" id="A0A8S1F6F0"/>
<feature type="transmembrane region" description="Helical" evidence="5">
    <location>
        <begin position="387"/>
        <end position="409"/>
    </location>
</feature>
<keyword evidence="2 5" id="KW-0812">Transmembrane</keyword>
<dbReference type="PROSITE" id="PS50850">
    <property type="entry name" value="MFS"/>
    <property type="match status" value="1"/>
</dbReference>
<dbReference type="Pfam" id="PF00083">
    <property type="entry name" value="Sugar_tr"/>
    <property type="match status" value="1"/>
</dbReference>
<reference evidence="7 8" key="1">
    <citation type="submission" date="2020-04" db="EMBL/GenBank/DDBJ databases">
        <authorList>
            <person name="Laetsch R D."/>
            <person name="Stevens L."/>
            <person name="Kumar S."/>
            <person name="Blaxter L. M."/>
        </authorList>
    </citation>
    <scope>NUCLEOTIDE SEQUENCE [LARGE SCALE GENOMIC DNA]</scope>
</reference>
<feature type="transmembrane region" description="Helical" evidence="5">
    <location>
        <begin position="252"/>
        <end position="281"/>
    </location>
</feature>
<evidence type="ECO:0000256" key="4">
    <source>
        <dbReference type="ARBA" id="ARBA00023136"/>
    </source>
</evidence>
<dbReference type="PANTHER" id="PTHR24064">
    <property type="entry name" value="SOLUTE CARRIER FAMILY 22 MEMBER"/>
    <property type="match status" value="1"/>
</dbReference>
<proteinExistence type="predicted"/>
<dbReference type="Gene3D" id="1.20.1250.20">
    <property type="entry name" value="MFS general substrate transporter like domains"/>
    <property type="match status" value="1"/>
</dbReference>
<keyword evidence="3 5" id="KW-1133">Transmembrane helix</keyword>
<evidence type="ECO:0000256" key="3">
    <source>
        <dbReference type="ARBA" id="ARBA00022989"/>
    </source>
</evidence>
<dbReference type="PROSITE" id="PS00217">
    <property type="entry name" value="SUGAR_TRANSPORT_2"/>
    <property type="match status" value="1"/>
</dbReference>
<dbReference type="OrthoDB" id="5296287at2759"/>
<keyword evidence="8" id="KW-1185">Reference proteome</keyword>
<name>A0A8S1F6F0_9PELO</name>
<dbReference type="InterPro" id="IPR005828">
    <property type="entry name" value="MFS_sugar_transport-like"/>
</dbReference>
<dbReference type="GO" id="GO:0016020">
    <property type="term" value="C:membrane"/>
    <property type="evidence" value="ECO:0007669"/>
    <property type="project" value="UniProtKB-SubCell"/>
</dbReference>
<evidence type="ECO:0000259" key="6">
    <source>
        <dbReference type="PROSITE" id="PS50850"/>
    </source>
</evidence>
<evidence type="ECO:0000256" key="5">
    <source>
        <dbReference type="SAM" id="Phobius"/>
    </source>
</evidence>
<dbReference type="SUPFAM" id="SSF103473">
    <property type="entry name" value="MFS general substrate transporter"/>
    <property type="match status" value="1"/>
</dbReference>
<feature type="domain" description="Major facilitator superfamily (MFS) profile" evidence="6">
    <location>
        <begin position="1"/>
        <end position="440"/>
    </location>
</feature>
<gene>
    <name evidence="7" type="ORF">CBOVIS_LOCUS11085</name>
</gene>
<feature type="transmembrane region" description="Helical" evidence="5">
    <location>
        <begin position="353"/>
        <end position="375"/>
    </location>
</feature>
<evidence type="ECO:0000256" key="1">
    <source>
        <dbReference type="ARBA" id="ARBA00004141"/>
    </source>
</evidence>
<dbReference type="Proteomes" id="UP000494206">
    <property type="component" value="Unassembled WGS sequence"/>
</dbReference>
<keyword evidence="4 5" id="KW-0472">Membrane</keyword>
<evidence type="ECO:0000256" key="2">
    <source>
        <dbReference type="ARBA" id="ARBA00022692"/>
    </source>
</evidence>